<dbReference type="Gene3D" id="3.40.50.720">
    <property type="entry name" value="NAD(P)-binding Rossmann-like Domain"/>
    <property type="match status" value="1"/>
</dbReference>
<gene>
    <name evidence="5" type="ORF">G3M48_007489</name>
</gene>
<dbReference type="InterPro" id="IPR047122">
    <property type="entry name" value="Trans-enoyl_RdTase-like"/>
</dbReference>
<dbReference type="Pfam" id="PF08240">
    <property type="entry name" value="ADH_N"/>
    <property type="match status" value="1"/>
</dbReference>
<dbReference type="PANTHER" id="PTHR45348">
    <property type="entry name" value="HYPOTHETICAL OXIDOREDUCTASE (EUROFUNG)"/>
    <property type="match status" value="1"/>
</dbReference>
<keyword evidence="6" id="KW-1185">Reference proteome</keyword>
<comment type="caution">
    <text evidence="5">The sequence shown here is derived from an EMBL/GenBank/DDBJ whole genome shotgun (WGS) entry which is preliminary data.</text>
</comment>
<evidence type="ECO:0000256" key="2">
    <source>
        <dbReference type="ARBA" id="ARBA00008072"/>
    </source>
</evidence>
<dbReference type="Proteomes" id="UP001397290">
    <property type="component" value="Unassembled WGS sequence"/>
</dbReference>
<proteinExistence type="inferred from homology"/>
<evidence type="ECO:0000313" key="5">
    <source>
        <dbReference type="EMBL" id="KAK8143262.1"/>
    </source>
</evidence>
<dbReference type="PANTHER" id="PTHR45348:SF2">
    <property type="entry name" value="ZINC-TYPE ALCOHOL DEHYDROGENASE-LIKE PROTEIN C2E1P3.01"/>
    <property type="match status" value="1"/>
</dbReference>
<dbReference type="AlphaFoldDB" id="A0AAW0RM25"/>
<feature type="domain" description="Alcohol dehydrogenase-like N-terminal" evidence="4">
    <location>
        <begin position="32"/>
        <end position="92"/>
    </location>
</feature>
<dbReference type="InterPro" id="IPR013154">
    <property type="entry name" value="ADH-like_N"/>
</dbReference>
<accession>A0AAW0RM25</accession>
<keyword evidence="3" id="KW-0560">Oxidoreductase</keyword>
<evidence type="ECO:0000256" key="1">
    <source>
        <dbReference type="ARBA" id="ARBA00005179"/>
    </source>
</evidence>
<dbReference type="Gene3D" id="3.90.180.10">
    <property type="entry name" value="Medium-chain alcohol dehydrogenases, catalytic domain"/>
    <property type="match status" value="1"/>
</dbReference>
<reference evidence="5 6" key="1">
    <citation type="submission" date="2020-02" db="EMBL/GenBank/DDBJ databases">
        <title>Comparative genomics of the hypocrealean fungal genus Beauvera.</title>
        <authorList>
            <person name="Showalter D.N."/>
            <person name="Bushley K.E."/>
            <person name="Rehner S.A."/>
        </authorList>
    </citation>
    <scope>NUCLEOTIDE SEQUENCE [LARGE SCALE GENOMIC DNA]</scope>
    <source>
        <strain evidence="5 6">ARSEF4384</strain>
    </source>
</reference>
<protein>
    <recommendedName>
        <fullName evidence="4">Alcohol dehydrogenase-like N-terminal domain-containing protein</fullName>
    </recommendedName>
</protein>
<evidence type="ECO:0000313" key="6">
    <source>
        <dbReference type="Proteomes" id="UP001397290"/>
    </source>
</evidence>
<dbReference type="SUPFAM" id="SSF50129">
    <property type="entry name" value="GroES-like"/>
    <property type="match status" value="1"/>
</dbReference>
<dbReference type="EMBL" id="JAAHCF010000534">
    <property type="protein sequence ID" value="KAK8143262.1"/>
    <property type="molecule type" value="Genomic_DNA"/>
</dbReference>
<evidence type="ECO:0000259" key="4">
    <source>
        <dbReference type="Pfam" id="PF08240"/>
    </source>
</evidence>
<dbReference type="InterPro" id="IPR011032">
    <property type="entry name" value="GroES-like_sf"/>
</dbReference>
<sequence>MVLPATQKAIVIQGPGVAKVVTDRPIPELRHDYILVKTAAVGLNPTDWKSVEFRVKEAGPVVGCDYAGIVEAVGPAVKKPLKKGDRVCGVDTVSLPESTKICEGALSSSPPPGTALRYHFLLPATTSRSDVKDTFSLAYTAIGEGFTGGHLSVPASEEDFLFGVEFWDLSRELLESGKIKASPGPGRCAGWFAGLERKQGDGEDLVKPKTTIASTPTSAVIGHYKAL</sequence>
<name>A0AAW0RM25_9HYPO</name>
<dbReference type="GO" id="GO:0016651">
    <property type="term" value="F:oxidoreductase activity, acting on NAD(P)H"/>
    <property type="evidence" value="ECO:0007669"/>
    <property type="project" value="InterPro"/>
</dbReference>
<comment type="pathway">
    <text evidence="1">Secondary metabolite biosynthesis.</text>
</comment>
<evidence type="ECO:0000256" key="3">
    <source>
        <dbReference type="ARBA" id="ARBA00023002"/>
    </source>
</evidence>
<organism evidence="5 6">
    <name type="scientific">Beauveria asiatica</name>
    <dbReference type="NCBI Taxonomy" id="1069075"/>
    <lineage>
        <taxon>Eukaryota</taxon>
        <taxon>Fungi</taxon>
        <taxon>Dikarya</taxon>
        <taxon>Ascomycota</taxon>
        <taxon>Pezizomycotina</taxon>
        <taxon>Sordariomycetes</taxon>
        <taxon>Hypocreomycetidae</taxon>
        <taxon>Hypocreales</taxon>
        <taxon>Cordycipitaceae</taxon>
        <taxon>Beauveria</taxon>
    </lineage>
</organism>
<comment type="similarity">
    <text evidence="2">Belongs to the zinc-containing alcohol dehydrogenase family.</text>
</comment>